<feature type="transmembrane region" description="Helical" evidence="2">
    <location>
        <begin position="233"/>
        <end position="252"/>
    </location>
</feature>
<name>D6ZEX8_SEGRD</name>
<proteinExistence type="predicted"/>
<gene>
    <name evidence="3" type="ordered locus">Srot_1029</name>
</gene>
<dbReference type="Proteomes" id="UP000002247">
    <property type="component" value="Chromosome"/>
</dbReference>
<feature type="region of interest" description="Disordered" evidence="1">
    <location>
        <begin position="301"/>
        <end position="330"/>
    </location>
</feature>
<dbReference type="RefSeq" id="WP_013137958.1">
    <property type="nucleotide sequence ID" value="NC_014168.1"/>
</dbReference>
<evidence type="ECO:0000313" key="3">
    <source>
        <dbReference type="EMBL" id="ADG97502.1"/>
    </source>
</evidence>
<sequence length="330" mass="36964">MSEHDGKGLVSRVWRRRGILWPRKIVRKLFGQVQIDASARVGVRTRRYFAWLTAGMVLLGLVCSTGALVLMFSLLLSGAGRPWWLPLVIAVYAAGGFFSFWQAARGLSVCRRLGADNHRRRAEAEARWRKRHPGKPFRPHYLVHLDAEDVAALDVQRGGSEWLGGYSVDEMTRPQLRVLAAQATSKAENRELCATIATLALGALVTPVALVAWRHFVNGPDHIRHGWLGVAEFFLYIDGAPLALTALLGLSWKYRRKAAHNLEEAKSFAEWADKAAEQRPRRRTGARRALGAQKPIIHKRTRLAQSLPRPAHQPRIPNTPGVGGRNRWGR</sequence>
<evidence type="ECO:0000256" key="2">
    <source>
        <dbReference type="SAM" id="Phobius"/>
    </source>
</evidence>
<keyword evidence="2" id="KW-1133">Transmembrane helix</keyword>
<feature type="transmembrane region" description="Helical" evidence="2">
    <location>
        <begin position="83"/>
        <end position="104"/>
    </location>
</feature>
<feature type="transmembrane region" description="Helical" evidence="2">
    <location>
        <begin position="192"/>
        <end position="213"/>
    </location>
</feature>
<dbReference type="EMBL" id="CP001958">
    <property type="protein sequence ID" value="ADG97502.1"/>
    <property type="molecule type" value="Genomic_DNA"/>
</dbReference>
<keyword evidence="4" id="KW-1185">Reference proteome</keyword>
<keyword evidence="2" id="KW-0472">Membrane</keyword>
<accession>D6ZEX8</accession>
<feature type="transmembrane region" description="Helical" evidence="2">
    <location>
        <begin position="48"/>
        <end position="77"/>
    </location>
</feature>
<dbReference type="AlphaFoldDB" id="D6ZEX8"/>
<dbReference type="HOGENOM" id="CLU_841708_0_0_11"/>
<dbReference type="KEGG" id="srt:Srot_1029"/>
<reference evidence="3 4" key="1">
    <citation type="journal article" date="2010" name="Stand. Genomic Sci.">
        <title>Complete genome sequence of Segniliparus rotundus type strain (CDC 1076).</title>
        <authorList>
            <person name="Sikorski J."/>
            <person name="Lapidus A."/>
            <person name="Copeland A."/>
            <person name="Misra M."/>
            <person name="Glavina Del Rio T."/>
            <person name="Nolan M."/>
            <person name="Lucas S."/>
            <person name="Chen F."/>
            <person name="Tice H."/>
            <person name="Cheng J.F."/>
            <person name="Jando M."/>
            <person name="Schneider S."/>
            <person name="Bruce D."/>
            <person name="Goodwin L."/>
            <person name="Pitluck S."/>
            <person name="Liolios K."/>
            <person name="Mikhailova N."/>
            <person name="Pati A."/>
            <person name="Ivanova N."/>
            <person name="Mavromatis K."/>
            <person name="Chen A."/>
            <person name="Palaniappan K."/>
            <person name="Chertkov O."/>
            <person name="Land M."/>
            <person name="Hauser L."/>
            <person name="Chang Y.J."/>
            <person name="Jeffries C.D."/>
            <person name="Brettin T."/>
            <person name="Detter J.C."/>
            <person name="Han C."/>
            <person name="Rohde M."/>
            <person name="Goker M."/>
            <person name="Bristow J."/>
            <person name="Eisen J.A."/>
            <person name="Markowitz V."/>
            <person name="Hugenholtz P."/>
            <person name="Kyrpides N.C."/>
            <person name="Klenk H.P."/>
        </authorList>
    </citation>
    <scope>NUCLEOTIDE SEQUENCE [LARGE SCALE GENOMIC DNA]</scope>
    <source>
        <strain evidence="4">ATCC BAA-972 / CDC 1076 / CIP 108378 / DSM 44985 / JCM 13578</strain>
    </source>
</reference>
<evidence type="ECO:0000256" key="1">
    <source>
        <dbReference type="SAM" id="MobiDB-lite"/>
    </source>
</evidence>
<protein>
    <recommendedName>
        <fullName evidence="5">Transmembrane protein</fullName>
    </recommendedName>
</protein>
<evidence type="ECO:0008006" key="5">
    <source>
        <dbReference type="Google" id="ProtNLM"/>
    </source>
</evidence>
<keyword evidence="2" id="KW-0812">Transmembrane</keyword>
<evidence type="ECO:0000313" key="4">
    <source>
        <dbReference type="Proteomes" id="UP000002247"/>
    </source>
</evidence>
<feature type="compositionally biased region" description="Gly residues" evidence="1">
    <location>
        <begin position="321"/>
        <end position="330"/>
    </location>
</feature>
<dbReference type="STRING" id="640132.Srot_1029"/>
<organism evidence="3 4">
    <name type="scientific">Segniliparus rotundus (strain ATCC BAA-972 / CDC 1076 / CIP 108378 / DSM 44985 / JCM 13578)</name>
    <dbReference type="NCBI Taxonomy" id="640132"/>
    <lineage>
        <taxon>Bacteria</taxon>
        <taxon>Bacillati</taxon>
        <taxon>Actinomycetota</taxon>
        <taxon>Actinomycetes</taxon>
        <taxon>Mycobacteriales</taxon>
        <taxon>Segniliparaceae</taxon>
        <taxon>Segniliparus</taxon>
    </lineage>
</organism>